<proteinExistence type="predicted"/>
<evidence type="ECO:0000259" key="5">
    <source>
        <dbReference type="PROSITE" id="PS50949"/>
    </source>
</evidence>
<sequence length="248" mass="28022">MKEANRMPEMLEEATIQQRVHGRLRTDIMLGRIAPGEPLTIRGLAEKLGVSAMPVREALRRLAAEQAIELLGNRRVRIPIMSVSRFEDLLAARVTLESEAAVRALPHATEQTISEMERHDAALDAAMVRNDYDNWLAANFAFHRTLYSARPDSVFLPLIESLWLQVGPFLRMALENVGPSYTVDRHVEALQALRERNVMALRIAIEADLRDGITHLGQRLMRMDEGLALPQKRGGHRSRTRDISRPPT</sequence>
<organism evidence="6 7">
    <name type="scientific">Novosphingobium taihuense</name>
    <dbReference type="NCBI Taxonomy" id="260085"/>
    <lineage>
        <taxon>Bacteria</taxon>
        <taxon>Pseudomonadati</taxon>
        <taxon>Pseudomonadota</taxon>
        <taxon>Alphaproteobacteria</taxon>
        <taxon>Sphingomonadales</taxon>
        <taxon>Sphingomonadaceae</taxon>
        <taxon>Novosphingobium</taxon>
    </lineage>
</organism>
<evidence type="ECO:0000256" key="3">
    <source>
        <dbReference type="ARBA" id="ARBA00023163"/>
    </source>
</evidence>
<dbReference type="EMBL" id="JACHOA010000004">
    <property type="protein sequence ID" value="MBB4614201.1"/>
    <property type="molecule type" value="Genomic_DNA"/>
</dbReference>
<gene>
    <name evidence="6" type="ORF">GGR37_002487</name>
</gene>
<evidence type="ECO:0000256" key="1">
    <source>
        <dbReference type="ARBA" id="ARBA00023015"/>
    </source>
</evidence>
<dbReference type="SUPFAM" id="SSF46785">
    <property type="entry name" value="Winged helix' DNA-binding domain"/>
    <property type="match status" value="1"/>
</dbReference>
<keyword evidence="2 6" id="KW-0238">DNA-binding</keyword>
<dbReference type="InterPro" id="IPR036390">
    <property type="entry name" value="WH_DNA-bd_sf"/>
</dbReference>
<dbReference type="AlphaFoldDB" id="A0A7W7AC51"/>
<dbReference type="GO" id="GO:0003700">
    <property type="term" value="F:DNA-binding transcription factor activity"/>
    <property type="evidence" value="ECO:0007669"/>
    <property type="project" value="InterPro"/>
</dbReference>
<dbReference type="Pfam" id="PF07729">
    <property type="entry name" value="FCD"/>
    <property type="match status" value="1"/>
</dbReference>
<dbReference type="PANTHER" id="PTHR43537">
    <property type="entry name" value="TRANSCRIPTIONAL REGULATOR, GNTR FAMILY"/>
    <property type="match status" value="1"/>
</dbReference>
<keyword evidence="3" id="KW-0804">Transcription</keyword>
<evidence type="ECO:0000256" key="2">
    <source>
        <dbReference type="ARBA" id="ARBA00023125"/>
    </source>
</evidence>
<dbReference type="Gene3D" id="1.10.10.10">
    <property type="entry name" value="Winged helix-like DNA-binding domain superfamily/Winged helix DNA-binding domain"/>
    <property type="match status" value="1"/>
</dbReference>
<protein>
    <submittedName>
        <fullName evidence="6">DNA-binding GntR family transcriptional regulator</fullName>
    </submittedName>
</protein>
<dbReference type="SMART" id="SM00895">
    <property type="entry name" value="FCD"/>
    <property type="match status" value="1"/>
</dbReference>
<feature type="domain" description="HTH gntR-type" evidence="5">
    <location>
        <begin position="14"/>
        <end position="81"/>
    </location>
</feature>
<dbReference type="Gene3D" id="1.20.120.530">
    <property type="entry name" value="GntR ligand-binding domain-like"/>
    <property type="match status" value="1"/>
</dbReference>
<dbReference type="PROSITE" id="PS50949">
    <property type="entry name" value="HTH_GNTR"/>
    <property type="match status" value="1"/>
</dbReference>
<dbReference type="InterPro" id="IPR008920">
    <property type="entry name" value="TF_FadR/GntR_C"/>
</dbReference>
<dbReference type="GO" id="GO:0003677">
    <property type="term" value="F:DNA binding"/>
    <property type="evidence" value="ECO:0007669"/>
    <property type="project" value="UniProtKB-KW"/>
</dbReference>
<keyword evidence="1" id="KW-0805">Transcription regulation</keyword>
<evidence type="ECO:0000313" key="6">
    <source>
        <dbReference type="EMBL" id="MBB4614201.1"/>
    </source>
</evidence>
<feature type="region of interest" description="Disordered" evidence="4">
    <location>
        <begin position="227"/>
        <end position="248"/>
    </location>
</feature>
<dbReference type="Pfam" id="PF00392">
    <property type="entry name" value="GntR"/>
    <property type="match status" value="1"/>
</dbReference>
<evidence type="ECO:0000256" key="4">
    <source>
        <dbReference type="SAM" id="MobiDB-lite"/>
    </source>
</evidence>
<dbReference type="SUPFAM" id="SSF48008">
    <property type="entry name" value="GntR ligand-binding domain-like"/>
    <property type="match status" value="1"/>
</dbReference>
<accession>A0A7W7AC51</accession>
<dbReference type="InterPro" id="IPR011711">
    <property type="entry name" value="GntR_C"/>
</dbReference>
<name>A0A7W7AC51_9SPHN</name>
<reference evidence="6 7" key="1">
    <citation type="submission" date="2020-08" db="EMBL/GenBank/DDBJ databases">
        <title>Genomic Encyclopedia of Type Strains, Phase IV (KMG-IV): sequencing the most valuable type-strain genomes for metagenomic binning, comparative biology and taxonomic classification.</title>
        <authorList>
            <person name="Goeker M."/>
        </authorList>
    </citation>
    <scope>NUCLEOTIDE SEQUENCE [LARGE SCALE GENOMIC DNA]</scope>
    <source>
        <strain evidence="6 7">DSM 17507</strain>
    </source>
</reference>
<keyword evidence="7" id="KW-1185">Reference proteome</keyword>
<dbReference type="Proteomes" id="UP000538566">
    <property type="component" value="Unassembled WGS sequence"/>
</dbReference>
<comment type="caution">
    <text evidence="6">The sequence shown here is derived from an EMBL/GenBank/DDBJ whole genome shotgun (WGS) entry which is preliminary data.</text>
</comment>
<dbReference type="RefSeq" id="WP_246415650.1">
    <property type="nucleotide sequence ID" value="NZ_JACHOA010000004.1"/>
</dbReference>
<dbReference type="PANTHER" id="PTHR43537:SF39">
    <property type="entry name" value="HTH-TYPE TRANSCRIPTIONAL REGULATOR MCBR"/>
    <property type="match status" value="1"/>
</dbReference>
<dbReference type="InterPro" id="IPR036388">
    <property type="entry name" value="WH-like_DNA-bd_sf"/>
</dbReference>
<dbReference type="SMART" id="SM00345">
    <property type="entry name" value="HTH_GNTR"/>
    <property type="match status" value="1"/>
</dbReference>
<dbReference type="InterPro" id="IPR000524">
    <property type="entry name" value="Tscrpt_reg_HTH_GntR"/>
</dbReference>
<evidence type="ECO:0000313" key="7">
    <source>
        <dbReference type="Proteomes" id="UP000538566"/>
    </source>
</evidence>